<dbReference type="GO" id="GO:0004674">
    <property type="term" value="F:protein serine/threonine kinase activity"/>
    <property type="evidence" value="ECO:0007669"/>
    <property type="project" value="TreeGrafter"/>
</dbReference>
<dbReference type="SUPFAM" id="SSF56112">
    <property type="entry name" value="Protein kinase-like (PK-like)"/>
    <property type="match status" value="1"/>
</dbReference>
<feature type="compositionally biased region" description="Low complexity" evidence="2">
    <location>
        <begin position="666"/>
        <end position="692"/>
    </location>
</feature>
<proteinExistence type="predicted"/>
<accession>A0A8H5M8U5</accession>
<feature type="region of interest" description="Disordered" evidence="2">
    <location>
        <begin position="599"/>
        <end position="699"/>
    </location>
</feature>
<dbReference type="SMART" id="SM00220">
    <property type="entry name" value="S_TKc"/>
    <property type="match status" value="1"/>
</dbReference>
<dbReference type="PROSITE" id="PS50011">
    <property type="entry name" value="PROTEIN_KINASE_DOM"/>
    <property type="match status" value="1"/>
</dbReference>
<keyword evidence="5" id="KW-1185">Reference proteome</keyword>
<feature type="coiled-coil region" evidence="1">
    <location>
        <begin position="9"/>
        <end position="36"/>
    </location>
</feature>
<evidence type="ECO:0000313" key="4">
    <source>
        <dbReference type="EMBL" id="KAF5385580.1"/>
    </source>
</evidence>
<evidence type="ECO:0000259" key="3">
    <source>
        <dbReference type="PROSITE" id="PS50011"/>
    </source>
</evidence>
<gene>
    <name evidence="4" type="ORF">D9757_006778</name>
</gene>
<reference evidence="4 5" key="1">
    <citation type="journal article" date="2020" name="ISME J.">
        <title>Uncovering the hidden diversity of litter-decomposition mechanisms in mushroom-forming fungi.</title>
        <authorList>
            <person name="Floudas D."/>
            <person name="Bentzer J."/>
            <person name="Ahren D."/>
            <person name="Johansson T."/>
            <person name="Persson P."/>
            <person name="Tunlid A."/>
        </authorList>
    </citation>
    <scope>NUCLEOTIDE SEQUENCE [LARGE SCALE GENOMIC DNA]</scope>
    <source>
        <strain evidence="4 5">CBS 406.79</strain>
    </source>
</reference>
<dbReference type="PROSITE" id="PS00108">
    <property type="entry name" value="PROTEIN_KINASE_ST"/>
    <property type="match status" value="1"/>
</dbReference>
<protein>
    <recommendedName>
        <fullName evidence="3">Protein kinase domain-containing protein</fullName>
    </recommendedName>
</protein>
<dbReference type="PANTHER" id="PTHR44329">
    <property type="entry name" value="SERINE/THREONINE-PROTEIN KINASE TNNI3K-RELATED"/>
    <property type="match status" value="1"/>
</dbReference>
<evidence type="ECO:0000256" key="2">
    <source>
        <dbReference type="SAM" id="MobiDB-lite"/>
    </source>
</evidence>
<sequence>MLNSNFSDKDHASQMIELLQKEIDRAQTEKDIQRRAECLRVMRQLNRIHGVLPSSMFLQGLVCESQRPVTGGGFAGSDRDALLKSLSKEVLLWRQLQHPNILPFLGVDTTLFAPSFSIVSPWMDHGDLISYSRRCALDFGSKLNHMIQIAEGLVYLHELDPPVVHGDLKGANILISDDHSCCLADFGLSILETQSFNPTHTAAVQGSLRWLAPEYISPSNRPTVVSLTPRDIYALGCTVFELLTEQPPFAHHRQDISVAIDVLNGIRPIVPADIFSNEIMFESIRQVLSWCWLEETTKRPSARNVLDCLKDVGSISRTGSENLFPLLPSVGGESALAADTPSQCPDAIKIPRTPIPDEIKPISNAQIMKKEIPDTGSSASSTTAYDEKKDVDVPDARVDFSDKETAKTEESSVNFASAFLLPALPTVDSDTQNLGFRSPQLSRLLSATIHGAKHTPANSAGTQASSSSGSFSKPETKQSKVEGKGNAEAKALLREQIKLLESTLEKLDSESSPVEPSASSLTQVKQSEGKGKAPILANSKRNQRKRQNTEYLYLQFFSVGTKESRLWETLPAKTQAKMAREFPPESSQAWDKVKLLVPQVRSGNRRHDEPVTKGSGGNRASPKSSQSLMLKSPPLGTSAEASYSGLEPRDSSHSIQDVDEKDPGTSPAEEASSSSESEYHSIHSSPSASVAPEDAVYRPRSRAGTIAEGYTSSLQSLASSVLTASSIAVSDREGDLHDGSSANDAFVRSSSPLPCSLEIERDSYNASADEAYGDEEWTVTKTETKNGISHEMSPIEGFRPRGRVNLSLYTSNRRPFGLATFSSGPDQTPSPLSPIDFNGEVREEQEQITVLSQDFEDETDETRPSVRVKTLESAVSQGKLMPVSMSAMNQPYSVIEADVLEGGLQWDDPALYHAWEMYNRRHNSTRP</sequence>
<evidence type="ECO:0000313" key="5">
    <source>
        <dbReference type="Proteomes" id="UP000518752"/>
    </source>
</evidence>
<dbReference type="Gene3D" id="1.10.510.10">
    <property type="entry name" value="Transferase(Phosphotransferase) domain 1"/>
    <property type="match status" value="1"/>
</dbReference>
<keyword evidence="1" id="KW-0175">Coiled coil</keyword>
<feature type="domain" description="Protein kinase" evidence="3">
    <location>
        <begin position="1"/>
        <end position="327"/>
    </location>
</feature>
<feature type="compositionally biased region" description="Low complexity" evidence="2">
    <location>
        <begin position="459"/>
        <end position="472"/>
    </location>
</feature>
<dbReference type="GO" id="GO:0005524">
    <property type="term" value="F:ATP binding"/>
    <property type="evidence" value="ECO:0007669"/>
    <property type="project" value="InterPro"/>
</dbReference>
<feature type="compositionally biased region" description="Basic and acidic residues" evidence="2">
    <location>
        <begin position="647"/>
        <end position="663"/>
    </location>
</feature>
<comment type="caution">
    <text evidence="4">The sequence shown here is derived from an EMBL/GenBank/DDBJ whole genome shotgun (WGS) entry which is preliminary data.</text>
</comment>
<feature type="compositionally biased region" description="Low complexity" evidence="2">
    <location>
        <begin position="510"/>
        <end position="520"/>
    </location>
</feature>
<feature type="region of interest" description="Disordered" evidence="2">
    <location>
        <begin position="453"/>
        <end position="485"/>
    </location>
</feature>
<feature type="compositionally biased region" description="Basic and acidic residues" evidence="2">
    <location>
        <begin position="474"/>
        <end position="485"/>
    </location>
</feature>
<dbReference type="EMBL" id="JAACJN010000039">
    <property type="protein sequence ID" value="KAF5385580.1"/>
    <property type="molecule type" value="Genomic_DNA"/>
</dbReference>
<dbReference type="Proteomes" id="UP000518752">
    <property type="component" value="Unassembled WGS sequence"/>
</dbReference>
<dbReference type="InterPro" id="IPR008271">
    <property type="entry name" value="Ser/Thr_kinase_AS"/>
</dbReference>
<feature type="region of interest" description="Disordered" evidence="2">
    <location>
        <begin position="507"/>
        <end position="544"/>
    </location>
</feature>
<dbReference type="Pfam" id="PF00069">
    <property type="entry name" value="Pkinase"/>
    <property type="match status" value="1"/>
</dbReference>
<organism evidence="4 5">
    <name type="scientific">Collybiopsis confluens</name>
    <dbReference type="NCBI Taxonomy" id="2823264"/>
    <lineage>
        <taxon>Eukaryota</taxon>
        <taxon>Fungi</taxon>
        <taxon>Dikarya</taxon>
        <taxon>Basidiomycota</taxon>
        <taxon>Agaricomycotina</taxon>
        <taxon>Agaricomycetes</taxon>
        <taxon>Agaricomycetidae</taxon>
        <taxon>Agaricales</taxon>
        <taxon>Marasmiineae</taxon>
        <taxon>Omphalotaceae</taxon>
        <taxon>Collybiopsis</taxon>
    </lineage>
</organism>
<dbReference type="InterPro" id="IPR000719">
    <property type="entry name" value="Prot_kinase_dom"/>
</dbReference>
<dbReference type="InterPro" id="IPR011009">
    <property type="entry name" value="Kinase-like_dom_sf"/>
</dbReference>
<dbReference type="AlphaFoldDB" id="A0A8H5M8U5"/>
<dbReference type="InterPro" id="IPR051681">
    <property type="entry name" value="Ser/Thr_Kinases-Pseudokinases"/>
</dbReference>
<dbReference type="OrthoDB" id="346907at2759"/>
<name>A0A8H5M8U5_9AGAR</name>
<evidence type="ECO:0000256" key="1">
    <source>
        <dbReference type="SAM" id="Coils"/>
    </source>
</evidence>